<dbReference type="KEGG" id="pno:SNOG_04553"/>
<dbReference type="Proteomes" id="UP000001055">
    <property type="component" value="Unassembled WGS sequence"/>
</dbReference>
<dbReference type="PANTHER" id="PTHR42791:SF14">
    <property type="entry name" value="N-ACETYLTRANSFERASE DOMAIN-CONTAINING PROTEIN"/>
    <property type="match status" value="1"/>
</dbReference>
<name>Q0UUL1_PHANO</name>
<dbReference type="eggNOG" id="ENOG502SQRM">
    <property type="taxonomic scope" value="Eukaryota"/>
</dbReference>
<dbReference type="EMBL" id="CH445330">
    <property type="protein sequence ID" value="EAT88313.1"/>
    <property type="molecule type" value="Genomic_DNA"/>
</dbReference>
<gene>
    <name evidence="2" type="ORF">SNOG_04553</name>
</gene>
<dbReference type="Pfam" id="PF13673">
    <property type="entry name" value="Acetyltransf_10"/>
    <property type="match status" value="1"/>
</dbReference>
<proteinExistence type="predicted"/>
<dbReference type="PANTHER" id="PTHR42791">
    <property type="entry name" value="GNAT FAMILY ACETYLTRANSFERASE"/>
    <property type="match status" value="1"/>
</dbReference>
<protein>
    <recommendedName>
        <fullName evidence="1">N-acetyltransferase domain-containing protein</fullName>
    </recommendedName>
</protein>
<dbReference type="RefSeq" id="XP_001794968.1">
    <property type="nucleotide sequence ID" value="XM_001794916.1"/>
</dbReference>
<evidence type="ECO:0000259" key="1">
    <source>
        <dbReference type="PROSITE" id="PS51186"/>
    </source>
</evidence>
<dbReference type="HOGENOM" id="CLU_060131_6_5_1"/>
<organism evidence="2 3">
    <name type="scientific">Phaeosphaeria nodorum (strain SN15 / ATCC MYA-4574 / FGSC 10173)</name>
    <name type="common">Glume blotch fungus</name>
    <name type="synonym">Parastagonospora nodorum</name>
    <dbReference type="NCBI Taxonomy" id="321614"/>
    <lineage>
        <taxon>Eukaryota</taxon>
        <taxon>Fungi</taxon>
        <taxon>Dikarya</taxon>
        <taxon>Ascomycota</taxon>
        <taxon>Pezizomycotina</taxon>
        <taxon>Dothideomycetes</taxon>
        <taxon>Pleosporomycetidae</taxon>
        <taxon>Pleosporales</taxon>
        <taxon>Pleosporineae</taxon>
        <taxon>Phaeosphaeriaceae</taxon>
        <taxon>Parastagonospora</taxon>
    </lineage>
</organism>
<dbReference type="InterPro" id="IPR052523">
    <property type="entry name" value="Trichothecene_AcTrans"/>
</dbReference>
<feature type="domain" description="N-acetyltransferase" evidence="1">
    <location>
        <begin position="24"/>
        <end position="222"/>
    </location>
</feature>
<sequence length="227" mass="25825">MAEIHRQGMFSAIFSQQVCRMSGLLVQPVLHEDALKCAQLRTASLGSLVIGRPPPYPGYLEDQVETIQNDLVKKPHVHHLKVVDADEIIAYAKWEIYPNGRPDLGKLKQPMDEESKTVDQYGRLREAAHEYFCRRNGGPMGSRPHIPLLVTSEEHRRRGAGSLLLQWGIERSEQSKIPCYLQASAQGRRLYGKYGFQAIETVEFDLFEYGLEGTEEMTEMIRQPSDI</sequence>
<dbReference type="InterPro" id="IPR016181">
    <property type="entry name" value="Acyl_CoA_acyltransferase"/>
</dbReference>
<dbReference type="SUPFAM" id="SSF55729">
    <property type="entry name" value="Acyl-CoA N-acyltransferases (Nat)"/>
    <property type="match status" value="1"/>
</dbReference>
<dbReference type="STRING" id="321614.Q0UUL1"/>
<reference evidence="3" key="1">
    <citation type="journal article" date="2007" name="Plant Cell">
        <title>Dothideomycete-plant interactions illuminated by genome sequencing and EST analysis of the wheat pathogen Stagonospora nodorum.</title>
        <authorList>
            <person name="Hane J.K."/>
            <person name="Lowe R.G."/>
            <person name="Solomon P.S."/>
            <person name="Tan K.C."/>
            <person name="Schoch C.L."/>
            <person name="Spatafora J.W."/>
            <person name="Crous P.W."/>
            <person name="Kodira C."/>
            <person name="Birren B.W."/>
            <person name="Galagan J.E."/>
            <person name="Torriani S.F."/>
            <person name="McDonald B.A."/>
            <person name="Oliver R.P."/>
        </authorList>
    </citation>
    <scope>NUCLEOTIDE SEQUENCE [LARGE SCALE GENOMIC DNA]</scope>
    <source>
        <strain evidence="3">SN15 / ATCC MYA-4574 / FGSC 10173</strain>
    </source>
</reference>
<dbReference type="InParanoid" id="Q0UUL1"/>
<dbReference type="GO" id="GO:0016747">
    <property type="term" value="F:acyltransferase activity, transferring groups other than amino-acyl groups"/>
    <property type="evidence" value="ECO:0007669"/>
    <property type="project" value="InterPro"/>
</dbReference>
<dbReference type="AlphaFoldDB" id="Q0UUL1"/>
<accession>Q0UUL1</accession>
<dbReference type="VEuPathDB" id="FungiDB:JI435_045530"/>
<evidence type="ECO:0000313" key="3">
    <source>
        <dbReference type="Proteomes" id="UP000001055"/>
    </source>
</evidence>
<dbReference type="OMA" id="GERYPPW"/>
<dbReference type="GeneID" id="5971836"/>
<evidence type="ECO:0000313" key="2">
    <source>
        <dbReference type="EMBL" id="EAT88313.1"/>
    </source>
</evidence>
<dbReference type="InterPro" id="IPR000182">
    <property type="entry name" value="GNAT_dom"/>
</dbReference>
<dbReference type="PROSITE" id="PS51186">
    <property type="entry name" value="GNAT"/>
    <property type="match status" value="1"/>
</dbReference>
<dbReference type="Gene3D" id="3.40.630.30">
    <property type="match status" value="1"/>
</dbReference>